<gene>
    <name evidence="2" type="ORF">N0V83_001007</name>
</gene>
<proteinExistence type="predicted"/>
<sequence>MTWLICVLAEQVFMIWFGTYAHSAAKGAQKELACLGPWFGQKLHSTGTNLASPIRTDIMRALKQVQAMTPEEINKRTADIARDRKEKWTSDELQDAQSKRHEYHIRVANPVRRFKAKAKTRGMPKREIDSKVKAFQKAERLAIAKGDPSTMSADILTLI</sequence>
<evidence type="ECO:0000313" key="2">
    <source>
        <dbReference type="EMBL" id="KAJ4378174.1"/>
    </source>
</evidence>
<keyword evidence="1" id="KW-0732">Signal</keyword>
<protein>
    <submittedName>
        <fullName evidence="2">Uncharacterized protein</fullName>
    </submittedName>
</protein>
<evidence type="ECO:0000256" key="1">
    <source>
        <dbReference type="SAM" id="SignalP"/>
    </source>
</evidence>
<dbReference type="Proteomes" id="UP001140560">
    <property type="component" value="Unassembled WGS sequence"/>
</dbReference>
<comment type="caution">
    <text evidence="2">The sequence shown here is derived from an EMBL/GenBank/DDBJ whole genome shotgun (WGS) entry which is preliminary data.</text>
</comment>
<keyword evidence="3" id="KW-1185">Reference proteome</keyword>
<dbReference type="AlphaFoldDB" id="A0A9W9CSN9"/>
<accession>A0A9W9CSN9</accession>
<name>A0A9W9CSN9_9PLEO</name>
<reference evidence="2" key="1">
    <citation type="submission" date="2022-10" db="EMBL/GenBank/DDBJ databases">
        <title>Tapping the CABI collections for fungal endophytes: first genome assemblies for Collariella, Neodidymelliopsis, Ascochyta clinopodiicola, Didymella pomorum, Didymosphaeria variabile, Neocosmospora piperis and Neocucurbitaria cava.</title>
        <authorList>
            <person name="Hill R."/>
        </authorList>
    </citation>
    <scope>NUCLEOTIDE SEQUENCE</scope>
    <source>
        <strain evidence="2">IMI 356814</strain>
    </source>
</reference>
<feature type="chain" id="PRO_5040803217" evidence="1">
    <location>
        <begin position="22"/>
        <end position="159"/>
    </location>
</feature>
<evidence type="ECO:0000313" key="3">
    <source>
        <dbReference type="Proteomes" id="UP001140560"/>
    </source>
</evidence>
<feature type="signal peptide" evidence="1">
    <location>
        <begin position="1"/>
        <end position="21"/>
    </location>
</feature>
<organism evidence="2 3">
    <name type="scientific">Neocucurbitaria cava</name>
    <dbReference type="NCBI Taxonomy" id="798079"/>
    <lineage>
        <taxon>Eukaryota</taxon>
        <taxon>Fungi</taxon>
        <taxon>Dikarya</taxon>
        <taxon>Ascomycota</taxon>
        <taxon>Pezizomycotina</taxon>
        <taxon>Dothideomycetes</taxon>
        <taxon>Pleosporomycetidae</taxon>
        <taxon>Pleosporales</taxon>
        <taxon>Pleosporineae</taxon>
        <taxon>Cucurbitariaceae</taxon>
        <taxon>Neocucurbitaria</taxon>
    </lineage>
</organism>
<dbReference type="EMBL" id="JAPEUY010000001">
    <property type="protein sequence ID" value="KAJ4378174.1"/>
    <property type="molecule type" value="Genomic_DNA"/>
</dbReference>